<sequence>MLCCFTFLLFKPASSTFNAVELMVSEKYPLLDDPVSTDAPPSYDVSTSRNASRNSTPSSSSLQGANTWRSGESSNRSTGGIMRAFNGQVKTTIAALIHDLVRPHSMSNAPPCREILESCSEACNSRSLSLSSIIQDHNIEGHTAIYWAIINGPRFAEGENQVLTALLEFSQPLEDSTISELRWACLAKSDQPLFQHLQRKLNLNPRSKMDKMILSSDAEYDEVHLLETDPSANKFTVDVHIKQFQKRLVVGTIVYVEFIAKARMWRLQFYNRTKWSGDQSLYVKLTLLERSPSTNVAATLCIEEKTQQTAEHPVKPPIRVTMNSYIAPYSSGVQAPLPDCLRYEGSSYLLSDGSLFARLEVNLSDETNA</sequence>
<accession>A0A2H3DB14</accession>
<name>A0A2H3DB14_ARMGA</name>
<feature type="signal peptide" evidence="2">
    <location>
        <begin position="1"/>
        <end position="15"/>
    </location>
</feature>
<dbReference type="OMA" id="TISELRW"/>
<evidence type="ECO:0000256" key="1">
    <source>
        <dbReference type="SAM" id="MobiDB-lite"/>
    </source>
</evidence>
<dbReference type="OrthoDB" id="2959034at2759"/>
<proteinExistence type="predicted"/>
<dbReference type="InParanoid" id="A0A2H3DB14"/>
<evidence type="ECO:0000313" key="4">
    <source>
        <dbReference type="Proteomes" id="UP000217790"/>
    </source>
</evidence>
<reference evidence="4" key="1">
    <citation type="journal article" date="2017" name="Nat. Ecol. Evol.">
        <title>Genome expansion and lineage-specific genetic innovations in the forest pathogenic fungi Armillaria.</title>
        <authorList>
            <person name="Sipos G."/>
            <person name="Prasanna A.N."/>
            <person name="Walter M.C."/>
            <person name="O'Connor E."/>
            <person name="Balint B."/>
            <person name="Krizsan K."/>
            <person name="Kiss B."/>
            <person name="Hess J."/>
            <person name="Varga T."/>
            <person name="Slot J."/>
            <person name="Riley R."/>
            <person name="Boka B."/>
            <person name="Rigling D."/>
            <person name="Barry K."/>
            <person name="Lee J."/>
            <person name="Mihaltcheva S."/>
            <person name="LaButti K."/>
            <person name="Lipzen A."/>
            <person name="Waldron R."/>
            <person name="Moloney N.M."/>
            <person name="Sperisen C."/>
            <person name="Kredics L."/>
            <person name="Vagvoelgyi C."/>
            <person name="Patrignani A."/>
            <person name="Fitzpatrick D."/>
            <person name="Nagy I."/>
            <person name="Doyle S."/>
            <person name="Anderson J.B."/>
            <person name="Grigoriev I.V."/>
            <person name="Gueldener U."/>
            <person name="Muensterkoetter M."/>
            <person name="Nagy L.G."/>
        </authorList>
    </citation>
    <scope>NUCLEOTIDE SEQUENCE [LARGE SCALE GENOMIC DNA]</scope>
    <source>
        <strain evidence="4">Ar21-2</strain>
    </source>
</reference>
<dbReference type="Proteomes" id="UP000217790">
    <property type="component" value="Unassembled WGS sequence"/>
</dbReference>
<keyword evidence="2" id="KW-0732">Signal</keyword>
<feature type="compositionally biased region" description="Polar residues" evidence="1">
    <location>
        <begin position="62"/>
        <end position="78"/>
    </location>
</feature>
<dbReference type="AlphaFoldDB" id="A0A2H3DB14"/>
<evidence type="ECO:0008006" key="5">
    <source>
        <dbReference type="Google" id="ProtNLM"/>
    </source>
</evidence>
<keyword evidence="4" id="KW-1185">Reference proteome</keyword>
<feature type="region of interest" description="Disordered" evidence="1">
    <location>
        <begin position="39"/>
        <end position="80"/>
    </location>
</feature>
<gene>
    <name evidence="3" type="ORF">ARMGADRAFT_600416</name>
</gene>
<feature type="chain" id="PRO_5013655554" description="MATH domain-containing protein" evidence="2">
    <location>
        <begin position="16"/>
        <end position="369"/>
    </location>
</feature>
<evidence type="ECO:0000313" key="3">
    <source>
        <dbReference type="EMBL" id="PBK84676.1"/>
    </source>
</evidence>
<feature type="compositionally biased region" description="Low complexity" evidence="1">
    <location>
        <begin position="46"/>
        <end position="61"/>
    </location>
</feature>
<organism evidence="3 4">
    <name type="scientific">Armillaria gallica</name>
    <name type="common">Bulbous honey fungus</name>
    <name type="synonym">Armillaria bulbosa</name>
    <dbReference type="NCBI Taxonomy" id="47427"/>
    <lineage>
        <taxon>Eukaryota</taxon>
        <taxon>Fungi</taxon>
        <taxon>Dikarya</taxon>
        <taxon>Basidiomycota</taxon>
        <taxon>Agaricomycotina</taxon>
        <taxon>Agaricomycetes</taxon>
        <taxon>Agaricomycetidae</taxon>
        <taxon>Agaricales</taxon>
        <taxon>Marasmiineae</taxon>
        <taxon>Physalacriaceae</taxon>
        <taxon>Armillaria</taxon>
    </lineage>
</organism>
<dbReference type="EMBL" id="KZ293696">
    <property type="protein sequence ID" value="PBK84676.1"/>
    <property type="molecule type" value="Genomic_DNA"/>
</dbReference>
<protein>
    <recommendedName>
        <fullName evidence="5">MATH domain-containing protein</fullName>
    </recommendedName>
</protein>
<evidence type="ECO:0000256" key="2">
    <source>
        <dbReference type="SAM" id="SignalP"/>
    </source>
</evidence>